<proteinExistence type="predicted"/>
<dbReference type="OrthoDB" id="6183141at2"/>
<protein>
    <submittedName>
        <fullName evidence="2">Coiled coil protein</fullName>
    </submittedName>
</protein>
<feature type="coiled-coil region" evidence="1">
    <location>
        <begin position="8"/>
        <end position="73"/>
    </location>
</feature>
<gene>
    <name evidence="2" type="ORF">D777_01830</name>
</gene>
<dbReference type="PATRIC" id="fig|1137280.3.peg.1646"/>
<dbReference type="RefSeq" id="WP_036130457.1">
    <property type="nucleotide sequence ID" value="NZ_ANIE01000005.1"/>
</dbReference>
<accession>A0A072N1S0</accession>
<reference evidence="2 3" key="1">
    <citation type="submission" date="2012-12" db="EMBL/GenBank/DDBJ databases">
        <title>Genome assembly of Marinobacter sp. AK21.</title>
        <authorList>
            <person name="Khatri I."/>
            <person name="Kumar R."/>
            <person name="Vaidya B."/>
            <person name="Subramanian S."/>
            <person name="Pinnaka A."/>
        </authorList>
    </citation>
    <scope>NUCLEOTIDE SEQUENCE [LARGE SCALE GENOMIC DNA]</scope>
    <source>
        <strain evidence="2 3">AK21</strain>
    </source>
</reference>
<keyword evidence="1" id="KW-0175">Coiled coil</keyword>
<evidence type="ECO:0000313" key="2">
    <source>
        <dbReference type="EMBL" id="KEF31481.1"/>
    </source>
</evidence>
<evidence type="ECO:0000256" key="1">
    <source>
        <dbReference type="SAM" id="Coils"/>
    </source>
</evidence>
<organism evidence="2 3">
    <name type="scientific">Marinobacter nitratireducens</name>
    <dbReference type="NCBI Taxonomy" id="1137280"/>
    <lineage>
        <taxon>Bacteria</taxon>
        <taxon>Pseudomonadati</taxon>
        <taxon>Pseudomonadota</taxon>
        <taxon>Gammaproteobacteria</taxon>
        <taxon>Pseudomonadales</taxon>
        <taxon>Marinobacteraceae</taxon>
        <taxon>Marinobacter</taxon>
    </lineage>
</organism>
<dbReference type="EMBL" id="ANIE01000005">
    <property type="protein sequence ID" value="KEF31481.1"/>
    <property type="molecule type" value="Genomic_DNA"/>
</dbReference>
<evidence type="ECO:0000313" key="3">
    <source>
        <dbReference type="Proteomes" id="UP000035057"/>
    </source>
</evidence>
<keyword evidence="3" id="KW-1185">Reference proteome</keyword>
<comment type="caution">
    <text evidence="2">The sequence shown here is derived from an EMBL/GenBank/DDBJ whole genome shotgun (WGS) entry which is preliminary data.</text>
</comment>
<dbReference type="AlphaFoldDB" id="A0A072N1S0"/>
<sequence length="94" mass="10899">MSLKDSLLNKLQTQTEHWSKQIEQLRAEADQKIAKAKDDQAEAEIEKEFSEKIQSLEDQVETARTKLGELRTSGEDQLDDLKKRIEEWLPSNTN</sequence>
<name>A0A072N1S0_9GAMM</name>
<dbReference type="Proteomes" id="UP000035057">
    <property type="component" value="Unassembled WGS sequence"/>
</dbReference>